<dbReference type="GO" id="GO:0003756">
    <property type="term" value="F:protein disulfide isomerase activity"/>
    <property type="evidence" value="ECO:0007669"/>
    <property type="project" value="TreeGrafter"/>
</dbReference>
<dbReference type="EMBL" id="MN739062">
    <property type="protein sequence ID" value="QHS86814.1"/>
    <property type="molecule type" value="Genomic_DNA"/>
</dbReference>
<dbReference type="SUPFAM" id="SSF52833">
    <property type="entry name" value="Thioredoxin-like"/>
    <property type="match status" value="1"/>
</dbReference>
<dbReference type="PROSITE" id="PS51352">
    <property type="entry name" value="THIOREDOXIN_2"/>
    <property type="match status" value="1"/>
</dbReference>
<dbReference type="InterPro" id="IPR036249">
    <property type="entry name" value="Thioredoxin-like_sf"/>
</dbReference>
<proteinExistence type="predicted"/>
<dbReference type="GO" id="GO:0006457">
    <property type="term" value="P:protein folding"/>
    <property type="evidence" value="ECO:0007669"/>
    <property type="project" value="TreeGrafter"/>
</dbReference>
<dbReference type="Pfam" id="PF00085">
    <property type="entry name" value="Thioredoxin"/>
    <property type="match status" value="1"/>
</dbReference>
<dbReference type="AlphaFoldDB" id="A0A6C0B4T0"/>
<dbReference type="PANTHER" id="PTHR45672">
    <property type="entry name" value="PROTEIN DISULFIDE-ISOMERASE C17H9.14C-RELATED"/>
    <property type="match status" value="1"/>
</dbReference>
<name>A0A6C0B4T0_9ZZZZ</name>
<dbReference type="CDD" id="cd02961">
    <property type="entry name" value="PDI_a_family"/>
    <property type="match status" value="1"/>
</dbReference>
<dbReference type="InterPro" id="IPR013766">
    <property type="entry name" value="Thioredoxin_domain"/>
</dbReference>
<evidence type="ECO:0000313" key="3">
    <source>
        <dbReference type="EMBL" id="QHS86814.1"/>
    </source>
</evidence>
<dbReference type="GO" id="GO:0005783">
    <property type="term" value="C:endoplasmic reticulum"/>
    <property type="evidence" value="ECO:0007669"/>
    <property type="project" value="TreeGrafter"/>
</dbReference>
<dbReference type="Gene3D" id="3.40.30.10">
    <property type="entry name" value="Glutaredoxin"/>
    <property type="match status" value="1"/>
</dbReference>
<keyword evidence="1" id="KW-0472">Membrane</keyword>
<evidence type="ECO:0000259" key="2">
    <source>
        <dbReference type="PROSITE" id="PS51352"/>
    </source>
</evidence>
<protein>
    <recommendedName>
        <fullName evidence="2">Thioredoxin domain-containing protein</fullName>
    </recommendedName>
</protein>
<feature type="transmembrane region" description="Helical" evidence="1">
    <location>
        <begin position="36"/>
        <end position="55"/>
    </location>
</feature>
<feature type="domain" description="Thioredoxin" evidence="2">
    <location>
        <begin position="37"/>
        <end position="170"/>
    </location>
</feature>
<evidence type="ECO:0000256" key="1">
    <source>
        <dbReference type="SAM" id="Phobius"/>
    </source>
</evidence>
<accession>A0A6C0B4T0</accession>
<keyword evidence="1" id="KW-1133">Transmembrane helix</keyword>
<organism evidence="3">
    <name type="scientific">viral metagenome</name>
    <dbReference type="NCBI Taxonomy" id="1070528"/>
    <lineage>
        <taxon>unclassified sequences</taxon>
        <taxon>metagenomes</taxon>
        <taxon>organismal metagenomes</taxon>
    </lineage>
</organism>
<keyword evidence="1" id="KW-0812">Transmembrane</keyword>
<sequence length="170" mass="19139">MFILKNNYNIFLYNYNIMLQKIKNSAAVKFVSKNSRIIICVIAAAVIALALIGYFRNYRRENFNTNGDKPTMYMFSVDWCPHCKAAKPKFKQAAKSKGCEVNDNDDIIVSKDSDVNFKIINGEDDANKTLIAGFNIEGYPTFALVNGATEYYDGERTSGGIESWLTEKGL</sequence>
<reference evidence="3" key="1">
    <citation type="journal article" date="2020" name="Nature">
        <title>Giant virus diversity and host interactions through global metagenomics.</title>
        <authorList>
            <person name="Schulz F."/>
            <person name="Roux S."/>
            <person name="Paez-Espino D."/>
            <person name="Jungbluth S."/>
            <person name="Walsh D.A."/>
            <person name="Denef V.J."/>
            <person name="McMahon K.D."/>
            <person name="Konstantinidis K.T."/>
            <person name="Eloe-Fadrosh E.A."/>
            <person name="Kyrpides N.C."/>
            <person name="Woyke T."/>
        </authorList>
    </citation>
    <scope>NUCLEOTIDE SEQUENCE</scope>
    <source>
        <strain evidence="3">GVMAG-M-3300009422-16</strain>
    </source>
</reference>
<dbReference type="InterPro" id="IPR051063">
    <property type="entry name" value="PDI"/>
</dbReference>